<reference evidence="1 2" key="1">
    <citation type="journal article" date="2021" name="Front. Genet.">
        <title>Chromosome-Level Genome Assembly Reveals Significant Gene Expansion in the Toll and IMD Signaling Pathways of Dendrolimus kikuchii.</title>
        <authorList>
            <person name="Zhou J."/>
            <person name="Wu P."/>
            <person name="Xiong Z."/>
            <person name="Liu N."/>
            <person name="Zhao N."/>
            <person name="Ji M."/>
            <person name="Qiu Y."/>
            <person name="Yang B."/>
        </authorList>
    </citation>
    <scope>NUCLEOTIDE SEQUENCE [LARGE SCALE GENOMIC DNA]</scope>
    <source>
        <strain evidence="1">Ann1</strain>
    </source>
</reference>
<dbReference type="Proteomes" id="UP000824533">
    <property type="component" value="Linkage Group LG07"/>
</dbReference>
<dbReference type="EMBL" id="CM034393">
    <property type="protein sequence ID" value="KAJ0180121.1"/>
    <property type="molecule type" value="Genomic_DNA"/>
</dbReference>
<keyword evidence="2" id="KW-1185">Reference proteome</keyword>
<proteinExistence type="predicted"/>
<evidence type="ECO:0000313" key="2">
    <source>
        <dbReference type="Proteomes" id="UP000824533"/>
    </source>
</evidence>
<gene>
    <name evidence="1" type="ORF">K1T71_004712</name>
</gene>
<comment type="caution">
    <text evidence="1">The sequence shown here is derived from an EMBL/GenBank/DDBJ whole genome shotgun (WGS) entry which is preliminary data.</text>
</comment>
<organism evidence="1 2">
    <name type="scientific">Dendrolimus kikuchii</name>
    <dbReference type="NCBI Taxonomy" id="765133"/>
    <lineage>
        <taxon>Eukaryota</taxon>
        <taxon>Metazoa</taxon>
        <taxon>Ecdysozoa</taxon>
        <taxon>Arthropoda</taxon>
        <taxon>Hexapoda</taxon>
        <taxon>Insecta</taxon>
        <taxon>Pterygota</taxon>
        <taxon>Neoptera</taxon>
        <taxon>Endopterygota</taxon>
        <taxon>Lepidoptera</taxon>
        <taxon>Glossata</taxon>
        <taxon>Ditrysia</taxon>
        <taxon>Bombycoidea</taxon>
        <taxon>Lasiocampidae</taxon>
        <taxon>Dendrolimus</taxon>
    </lineage>
</organism>
<accession>A0ACC1D8W6</accession>
<sequence length="492" mass="57435">MSTKKKNLDVFLHEVTKQFITIKDDDFKKSLEVFKNVFDLVKQKMGEQCNYFNRYSSQIMYGGSVFDGIKVSKMDEFDMDIVIRLPINYDEIIIENDKPGFVKLKIIQAFDNLDKQKDWENYHKITRDWRDTDKYLLQNKFRHWIHSVVQKAVNQLEGKIDVNGVVYVLKYKESGPAFTLNVTNDAGGEYFKLDVDLVPVIRFMLPRWPTGYRKLAKSQANNWLVVPKPNKALSDNCQKNRCWRLSFQDYEREIIKGCNQLKVVIRLIKKMRDTLELKGIASYYIKTLFLWKVDQHKKDYWQNKTSVVFKDMLQEFYNAVEKKNIPYYWESENNLIENLKPSLHKQYTEKLAFVLTAVKENDVEKVVCSLLSGDELKEFRMSDFYIKQQSIPSSIARESSQSNDSVLSESLSDSWKTLNDELDGLRDYNSSTKFKELEFKIASLADRIALVEKRLEKLEQVNGITSAIPEVDLGFGVKGLSLADKSDLILFG</sequence>
<name>A0ACC1D8W6_9NEOP</name>
<evidence type="ECO:0000313" key="1">
    <source>
        <dbReference type="EMBL" id="KAJ0180121.1"/>
    </source>
</evidence>
<protein>
    <submittedName>
        <fullName evidence="1">Uncharacterized protein</fullName>
    </submittedName>
</protein>